<evidence type="ECO:0000313" key="2">
    <source>
        <dbReference type="EMBL" id="WRO20751.1"/>
    </source>
</evidence>
<organism evidence="2 3">
    <name type="scientific">Metallumcola ferriviriculae</name>
    <dbReference type="NCBI Taxonomy" id="3039180"/>
    <lineage>
        <taxon>Bacteria</taxon>
        <taxon>Bacillati</taxon>
        <taxon>Bacillota</taxon>
        <taxon>Clostridia</taxon>
        <taxon>Neomoorellales</taxon>
        <taxon>Desulfitibacteraceae</taxon>
        <taxon>Metallumcola</taxon>
    </lineage>
</organism>
<dbReference type="RefSeq" id="WP_366923632.1">
    <property type="nucleotide sequence ID" value="NZ_CP121694.1"/>
</dbReference>
<dbReference type="KEGG" id="dbc:MFMK1_000541"/>
<dbReference type="Pfam" id="PF10925">
    <property type="entry name" value="DUF2680"/>
    <property type="match status" value="1"/>
</dbReference>
<evidence type="ECO:0000256" key="1">
    <source>
        <dbReference type="SAM" id="SignalP"/>
    </source>
</evidence>
<dbReference type="Proteomes" id="UP001329915">
    <property type="component" value="Chromosome"/>
</dbReference>
<keyword evidence="1" id="KW-0732">Signal</keyword>
<dbReference type="InterPro" id="IPR036510">
    <property type="entry name" value="Ribosomal_bS20_sf"/>
</dbReference>
<evidence type="ECO:0000313" key="3">
    <source>
        <dbReference type="Proteomes" id="UP001329915"/>
    </source>
</evidence>
<dbReference type="GO" id="GO:0003735">
    <property type="term" value="F:structural constituent of ribosome"/>
    <property type="evidence" value="ECO:0007669"/>
    <property type="project" value="InterPro"/>
</dbReference>
<name>A0AAU0UKP4_9FIRM</name>
<dbReference type="GO" id="GO:0006412">
    <property type="term" value="P:translation"/>
    <property type="evidence" value="ECO:0007669"/>
    <property type="project" value="InterPro"/>
</dbReference>
<keyword evidence="3" id="KW-1185">Reference proteome</keyword>
<accession>A0AAU0UKP4</accession>
<reference evidence="2 3" key="1">
    <citation type="submission" date="2023-04" db="EMBL/GenBank/DDBJ databases">
        <authorList>
            <person name="Hsu D."/>
        </authorList>
    </citation>
    <scope>NUCLEOTIDE SEQUENCE [LARGE SCALE GENOMIC DNA]</scope>
    <source>
        <strain evidence="2 3">MK1</strain>
    </source>
</reference>
<proteinExistence type="predicted"/>
<dbReference type="GO" id="GO:0003723">
    <property type="term" value="F:RNA binding"/>
    <property type="evidence" value="ECO:0007669"/>
    <property type="project" value="InterPro"/>
</dbReference>
<dbReference type="AlphaFoldDB" id="A0AAU0UKP4"/>
<feature type="signal peptide" evidence="1">
    <location>
        <begin position="1"/>
        <end position="26"/>
    </location>
</feature>
<dbReference type="GO" id="GO:0005840">
    <property type="term" value="C:ribosome"/>
    <property type="evidence" value="ECO:0007669"/>
    <property type="project" value="InterPro"/>
</dbReference>
<dbReference type="InterPro" id="IPR024485">
    <property type="entry name" value="DUF2680"/>
</dbReference>
<gene>
    <name evidence="2" type="ORF">MFMK1_000541</name>
</gene>
<sequence>MQKFWITLAVSMFMFVAVLGAFPALAADVTADPGKVTVQLTETQKKELATLHREILDKKKQVISKYVEYGVIPQEKADKIMSRLEKRYERLEQNGFIPQRGKCKRKHFQ</sequence>
<feature type="chain" id="PRO_5043849286" evidence="1">
    <location>
        <begin position="27"/>
        <end position="109"/>
    </location>
</feature>
<protein>
    <submittedName>
        <fullName evidence="2">YckD family protein</fullName>
    </submittedName>
</protein>
<dbReference type="SUPFAM" id="SSF46992">
    <property type="entry name" value="Ribosomal protein S20"/>
    <property type="match status" value="1"/>
</dbReference>
<dbReference type="EMBL" id="CP121694">
    <property type="protein sequence ID" value="WRO20751.1"/>
    <property type="molecule type" value="Genomic_DNA"/>
</dbReference>